<dbReference type="Gene3D" id="1.10.3720.10">
    <property type="entry name" value="MetI-like"/>
    <property type="match status" value="2"/>
</dbReference>
<keyword evidence="2 5" id="KW-0812">Transmembrane</keyword>
<feature type="domain" description="ABC transmembrane type-1" evidence="6">
    <location>
        <begin position="105"/>
        <end position="304"/>
    </location>
</feature>
<dbReference type="EMBL" id="LJRF01000058">
    <property type="protein sequence ID" value="KPY49455.1"/>
    <property type="molecule type" value="Genomic_DNA"/>
</dbReference>
<evidence type="ECO:0000256" key="3">
    <source>
        <dbReference type="ARBA" id="ARBA00022989"/>
    </source>
</evidence>
<feature type="transmembrane region" description="Helical" evidence="5">
    <location>
        <begin position="278"/>
        <end position="295"/>
    </location>
</feature>
<feature type="transmembrane region" description="Helical" evidence="5">
    <location>
        <begin position="584"/>
        <end position="603"/>
    </location>
</feature>
<dbReference type="Proteomes" id="UP000050554">
    <property type="component" value="Unassembled WGS sequence"/>
</dbReference>
<sequence>MVKHSLPFFMYPLTVRFLKRCRRVPVQPRRGESMQSIFESGKRLRVSRYGDARTRAPYGVDIVCLGLLAMVVALLLHGVGQMFQPLSLLTSSPMTLDPANLPEYALRTTLRMFIALAASLVFTLVVATLAAKSRKAEQVIIPALDILQSVPVLGFLTFTVTFFIGLFPGRQLGVECAAIFAIFTSQAWNMAFSFYQSLRTVPNDLSEVSRQFGLSPVLRFTRLELPFAIPGLVWNMMMSMSGGWFFVVACEAISVGDTTVNLPGIGSWLALAIEQKDLTAIAWAVAAMALVILAYDQLLFRPVVAWADKFRFEQTASQKRPRSWMYSLLGRSRLAPLLGTVLAAPWKGLMLINGRGLTRFWNVKPAPGVSRFLDTAWLGLVIAGCLAASICLFRFIEASLGFGDLATALGLGLTTMLRVIVLIIVASVIWVPIGVWIGLRPVWAERLQPVAQFLAAFPANVLFPFAVIAIVGLHLNPDIWLSPLMVLGTQWYILFNVIAGASALPTDLREAATLFNMRGWQWWRRVALPGVFPYYVTGALTASGGSWNASIVAEAVSWGDKHLEAAGLGSYIANATQAGDYARVALGIAVMSIFVIAFNRLLWRPLYGFAERRLSLV</sequence>
<accession>A0A0Q0ECM8</accession>
<dbReference type="Pfam" id="PF00528">
    <property type="entry name" value="BPD_transp_1"/>
    <property type="match status" value="2"/>
</dbReference>
<gene>
    <name evidence="7" type="ORF">ALO47_05264</name>
</gene>
<feature type="domain" description="ABC transmembrane type-1" evidence="6">
    <location>
        <begin position="416"/>
        <end position="602"/>
    </location>
</feature>
<dbReference type="PANTHER" id="PTHR42744">
    <property type="entry name" value="BINDING-PROTEIN-DEPENDENT TRANSPORT SYSTEMS INNER MEMBRANE COMPONENT"/>
    <property type="match status" value="1"/>
</dbReference>
<dbReference type="AlphaFoldDB" id="A0A0Q0ECM8"/>
<dbReference type="InterPro" id="IPR000515">
    <property type="entry name" value="MetI-like"/>
</dbReference>
<feature type="transmembrane region" description="Helical" evidence="5">
    <location>
        <begin position="375"/>
        <end position="396"/>
    </location>
</feature>
<dbReference type="PANTHER" id="PTHR42744:SF1">
    <property type="entry name" value="BINDING-PROTEIN-DEPENDENT TRANSPORT SYSTEMS INNER MEMBRANE COMPONENT"/>
    <property type="match status" value="1"/>
</dbReference>
<keyword evidence="3 5" id="KW-1133">Transmembrane helix</keyword>
<proteinExistence type="inferred from homology"/>
<dbReference type="InterPro" id="IPR035906">
    <property type="entry name" value="MetI-like_sf"/>
</dbReference>
<organism evidence="7 8">
    <name type="scientific">Pseudomonas syringae pv. ribicola</name>
    <dbReference type="NCBI Taxonomy" id="55398"/>
    <lineage>
        <taxon>Bacteria</taxon>
        <taxon>Pseudomonadati</taxon>
        <taxon>Pseudomonadota</taxon>
        <taxon>Gammaproteobacteria</taxon>
        <taxon>Pseudomonadales</taxon>
        <taxon>Pseudomonadaceae</taxon>
        <taxon>Pseudomonas</taxon>
    </lineage>
</organism>
<keyword evidence="5" id="KW-0813">Transport</keyword>
<evidence type="ECO:0000259" key="6">
    <source>
        <dbReference type="PROSITE" id="PS50928"/>
    </source>
</evidence>
<feature type="transmembrane region" description="Helical" evidence="5">
    <location>
        <begin position="334"/>
        <end position="354"/>
    </location>
</feature>
<evidence type="ECO:0000256" key="1">
    <source>
        <dbReference type="ARBA" id="ARBA00004651"/>
    </source>
</evidence>
<dbReference type="GO" id="GO:0055085">
    <property type="term" value="P:transmembrane transport"/>
    <property type="evidence" value="ECO:0007669"/>
    <property type="project" value="InterPro"/>
</dbReference>
<evidence type="ECO:0000256" key="5">
    <source>
        <dbReference type="RuleBase" id="RU363032"/>
    </source>
</evidence>
<evidence type="ECO:0000313" key="8">
    <source>
        <dbReference type="Proteomes" id="UP000050554"/>
    </source>
</evidence>
<feature type="transmembrane region" description="Helical" evidence="5">
    <location>
        <begin position="143"/>
        <end position="166"/>
    </location>
</feature>
<feature type="transmembrane region" description="Helical" evidence="5">
    <location>
        <begin position="58"/>
        <end position="79"/>
    </location>
</feature>
<reference evidence="7 8" key="1">
    <citation type="submission" date="2015-09" db="EMBL/GenBank/DDBJ databases">
        <title>Genome announcement of multiple Pseudomonas syringae strains.</title>
        <authorList>
            <person name="Thakur S."/>
            <person name="Wang P.W."/>
            <person name="Gong Y."/>
            <person name="Weir B.S."/>
            <person name="Guttman D.S."/>
        </authorList>
    </citation>
    <scope>NUCLEOTIDE SEQUENCE [LARGE SCALE GENOMIC DNA]</scope>
    <source>
        <strain evidence="7 8">ICMP3882</strain>
    </source>
</reference>
<keyword evidence="4 5" id="KW-0472">Membrane</keyword>
<evidence type="ECO:0000256" key="2">
    <source>
        <dbReference type="ARBA" id="ARBA00022692"/>
    </source>
</evidence>
<protein>
    <submittedName>
        <fullName evidence="7">Binding-protein dependent transport system inner membrane protein</fullName>
    </submittedName>
</protein>
<evidence type="ECO:0000256" key="4">
    <source>
        <dbReference type="ARBA" id="ARBA00023136"/>
    </source>
</evidence>
<feature type="transmembrane region" description="Helical" evidence="5">
    <location>
        <begin position="110"/>
        <end position="131"/>
    </location>
</feature>
<evidence type="ECO:0000313" key="7">
    <source>
        <dbReference type="EMBL" id="KPY49455.1"/>
    </source>
</evidence>
<feature type="transmembrane region" description="Helical" evidence="5">
    <location>
        <begin position="526"/>
        <end position="547"/>
    </location>
</feature>
<dbReference type="PROSITE" id="PS50928">
    <property type="entry name" value="ABC_TM1"/>
    <property type="match status" value="2"/>
</dbReference>
<feature type="transmembrane region" description="Helical" evidence="5">
    <location>
        <begin position="416"/>
        <end position="439"/>
    </location>
</feature>
<dbReference type="CDD" id="cd06261">
    <property type="entry name" value="TM_PBP2"/>
    <property type="match status" value="2"/>
</dbReference>
<feature type="transmembrane region" description="Helical" evidence="5">
    <location>
        <begin position="451"/>
        <end position="473"/>
    </location>
</feature>
<comment type="subcellular location">
    <subcellularLocation>
        <location evidence="1 5">Cell membrane</location>
        <topology evidence="1 5">Multi-pass membrane protein</topology>
    </subcellularLocation>
</comment>
<comment type="similarity">
    <text evidence="5">Belongs to the binding-protein-dependent transport system permease family.</text>
</comment>
<dbReference type="GO" id="GO:0005886">
    <property type="term" value="C:plasma membrane"/>
    <property type="evidence" value="ECO:0007669"/>
    <property type="project" value="UniProtKB-SubCell"/>
</dbReference>
<dbReference type="PATRIC" id="fig|55398.3.peg.5317"/>
<name>A0A0Q0ECM8_PSESI</name>
<feature type="transmembrane region" description="Helical" evidence="5">
    <location>
        <begin position="479"/>
        <end position="505"/>
    </location>
</feature>
<dbReference type="SUPFAM" id="SSF161098">
    <property type="entry name" value="MetI-like"/>
    <property type="match status" value="2"/>
</dbReference>
<comment type="caution">
    <text evidence="7">The sequence shown here is derived from an EMBL/GenBank/DDBJ whole genome shotgun (WGS) entry which is preliminary data.</text>
</comment>